<sequence>MVGGAKRIDNRAATFRFSKMNSFFLGNYAAASEPSMIGQPGPTDPNDSSVQGAAVTVRQDSRLEQIKHHLSARESDSARLNADEEGVRLDQAVRMELVAQAQNVQSGEGTSHLNSDKGADKPQITAQIRMQAACKPTKVQESKVKSKSTDS</sequence>
<dbReference type="EMBL" id="JANPWB010000010">
    <property type="protein sequence ID" value="KAJ1143670.1"/>
    <property type="molecule type" value="Genomic_DNA"/>
</dbReference>
<gene>
    <name evidence="2" type="ORF">NDU88_009975</name>
</gene>
<comment type="caution">
    <text evidence="2">The sequence shown here is derived from an EMBL/GenBank/DDBJ whole genome shotgun (WGS) entry which is preliminary data.</text>
</comment>
<feature type="compositionally biased region" description="Basic and acidic residues" evidence="1">
    <location>
        <begin position="138"/>
        <end position="151"/>
    </location>
</feature>
<dbReference type="Proteomes" id="UP001066276">
    <property type="component" value="Chromosome 6"/>
</dbReference>
<organism evidence="2 3">
    <name type="scientific">Pleurodeles waltl</name>
    <name type="common">Iberian ribbed newt</name>
    <dbReference type="NCBI Taxonomy" id="8319"/>
    <lineage>
        <taxon>Eukaryota</taxon>
        <taxon>Metazoa</taxon>
        <taxon>Chordata</taxon>
        <taxon>Craniata</taxon>
        <taxon>Vertebrata</taxon>
        <taxon>Euteleostomi</taxon>
        <taxon>Amphibia</taxon>
        <taxon>Batrachia</taxon>
        <taxon>Caudata</taxon>
        <taxon>Salamandroidea</taxon>
        <taxon>Salamandridae</taxon>
        <taxon>Pleurodelinae</taxon>
        <taxon>Pleurodeles</taxon>
    </lineage>
</organism>
<accession>A0AAV7QUL5</accession>
<name>A0AAV7QUL5_PLEWA</name>
<evidence type="ECO:0000313" key="2">
    <source>
        <dbReference type="EMBL" id="KAJ1143670.1"/>
    </source>
</evidence>
<dbReference type="AlphaFoldDB" id="A0AAV7QUL5"/>
<feature type="region of interest" description="Disordered" evidence="1">
    <location>
        <begin position="132"/>
        <end position="151"/>
    </location>
</feature>
<keyword evidence="3" id="KW-1185">Reference proteome</keyword>
<proteinExistence type="predicted"/>
<feature type="compositionally biased region" description="Polar residues" evidence="1">
    <location>
        <begin position="102"/>
        <end position="113"/>
    </location>
</feature>
<evidence type="ECO:0000313" key="3">
    <source>
        <dbReference type="Proteomes" id="UP001066276"/>
    </source>
</evidence>
<evidence type="ECO:0000256" key="1">
    <source>
        <dbReference type="SAM" id="MobiDB-lite"/>
    </source>
</evidence>
<protein>
    <submittedName>
        <fullName evidence="2">Uncharacterized protein</fullName>
    </submittedName>
</protein>
<feature type="region of interest" description="Disordered" evidence="1">
    <location>
        <begin position="102"/>
        <end position="125"/>
    </location>
</feature>
<reference evidence="2" key="1">
    <citation type="journal article" date="2022" name="bioRxiv">
        <title>Sequencing and chromosome-scale assembly of the giantPleurodeles waltlgenome.</title>
        <authorList>
            <person name="Brown T."/>
            <person name="Elewa A."/>
            <person name="Iarovenko S."/>
            <person name="Subramanian E."/>
            <person name="Araus A.J."/>
            <person name="Petzold A."/>
            <person name="Susuki M."/>
            <person name="Suzuki K.-i.T."/>
            <person name="Hayashi T."/>
            <person name="Toyoda A."/>
            <person name="Oliveira C."/>
            <person name="Osipova E."/>
            <person name="Leigh N.D."/>
            <person name="Simon A."/>
            <person name="Yun M.H."/>
        </authorList>
    </citation>
    <scope>NUCLEOTIDE SEQUENCE</scope>
    <source>
        <strain evidence="2">20211129_DDA</strain>
        <tissue evidence="2">Liver</tissue>
    </source>
</reference>